<proteinExistence type="predicted"/>
<feature type="region of interest" description="Disordered" evidence="1">
    <location>
        <begin position="59"/>
        <end position="159"/>
    </location>
</feature>
<dbReference type="Proteomes" id="UP000276133">
    <property type="component" value="Unassembled WGS sequence"/>
</dbReference>
<dbReference type="EMBL" id="REGN01009562">
    <property type="protein sequence ID" value="RNA00896.1"/>
    <property type="molecule type" value="Genomic_DNA"/>
</dbReference>
<feature type="non-terminal residue" evidence="2">
    <location>
        <position position="159"/>
    </location>
</feature>
<evidence type="ECO:0000313" key="2">
    <source>
        <dbReference type="EMBL" id="RNA00896.1"/>
    </source>
</evidence>
<name>A0A3M7PP47_BRAPC</name>
<evidence type="ECO:0000313" key="3">
    <source>
        <dbReference type="Proteomes" id="UP000276133"/>
    </source>
</evidence>
<dbReference type="AlphaFoldDB" id="A0A3M7PP47"/>
<accession>A0A3M7PP47</accession>
<reference evidence="2 3" key="1">
    <citation type="journal article" date="2018" name="Sci. Rep.">
        <title>Genomic signatures of local adaptation to the degree of environmental predictability in rotifers.</title>
        <authorList>
            <person name="Franch-Gras L."/>
            <person name="Hahn C."/>
            <person name="Garcia-Roger E.M."/>
            <person name="Carmona M.J."/>
            <person name="Serra M."/>
            <person name="Gomez A."/>
        </authorList>
    </citation>
    <scope>NUCLEOTIDE SEQUENCE [LARGE SCALE GENOMIC DNA]</scope>
    <source>
        <strain evidence="2">HYR1</strain>
    </source>
</reference>
<evidence type="ECO:0000256" key="1">
    <source>
        <dbReference type="SAM" id="MobiDB-lite"/>
    </source>
</evidence>
<comment type="caution">
    <text evidence="2">The sequence shown here is derived from an EMBL/GenBank/DDBJ whole genome shotgun (WGS) entry which is preliminary data.</text>
</comment>
<protein>
    <submittedName>
        <fullName evidence="2">Uncharacterized protein</fullName>
    </submittedName>
</protein>
<keyword evidence="3" id="KW-1185">Reference proteome</keyword>
<gene>
    <name evidence="2" type="ORF">BpHYR1_028698</name>
</gene>
<feature type="compositionally biased region" description="Polar residues" evidence="1">
    <location>
        <begin position="143"/>
        <end position="159"/>
    </location>
</feature>
<dbReference type="OrthoDB" id="10209935at2759"/>
<feature type="compositionally biased region" description="Acidic residues" evidence="1">
    <location>
        <begin position="75"/>
        <end position="130"/>
    </location>
</feature>
<organism evidence="2 3">
    <name type="scientific">Brachionus plicatilis</name>
    <name type="common">Marine rotifer</name>
    <name type="synonym">Brachionus muelleri</name>
    <dbReference type="NCBI Taxonomy" id="10195"/>
    <lineage>
        <taxon>Eukaryota</taxon>
        <taxon>Metazoa</taxon>
        <taxon>Spiralia</taxon>
        <taxon>Gnathifera</taxon>
        <taxon>Rotifera</taxon>
        <taxon>Eurotatoria</taxon>
        <taxon>Monogononta</taxon>
        <taxon>Pseudotrocha</taxon>
        <taxon>Ploima</taxon>
        <taxon>Brachionidae</taxon>
        <taxon>Brachionus</taxon>
    </lineage>
</organism>
<sequence length="159" mass="18227">MIQSYIDEYVWRYNNNCTTNRKLTFELIMGEISNYYKPGTDLKLFEENYHKCVPQDDEVFDFDSQSGSETRSEKDLDEAELNEEDDLVGGSNDVEDEEVEDEEVEGEEVEDEEVEGEEVEDEEVDDDGEEALVNRVEDEDTTVYGQSLTGSSTTKADNL</sequence>